<name>A0ZYL6_9CAUD</name>
<evidence type="ECO:0000256" key="1">
    <source>
        <dbReference type="SAM" id="Phobius"/>
    </source>
</evidence>
<dbReference type="Proteomes" id="UP000002272">
    <property type="component" value="Segment"/>
</dbReference>
<protein>
    <submittedName>
        <fullName evidence="2">Uncharacterized protein</fullName>
    </submittedName>
</protein>
<dbReference type="RefSeq" id="YP_919030.1">
    <property type="nucleotide sequence ID" value="NC_008695.1"/>
</dbReference>
<dbReference type="GeneID" id="4606060"/>
<dbReference type="KEGG" id="vg:4606060"/>
<accession>A0ZYL6</accession>
<organism evidence="2 3">
    <name type="scientific">Halorubrum virus BJ1</name>
    <dbReference type="NCBI Taxonomy" id="416419"/>
    <lineage>
        <taxon>Viruses</taxon>
        <taxon>Duplodnaviria</taxon>
        <taxon>Heunggongvirae</taxon>
        <taxon>Uroviricota</taxon>
        <taxon>Caudoviricetes</taxon>
        <taxon>Kirjokansivirales</taxon>
        <taxon>Graaviviridae</taxon>
        <taxon>Beejeyvirus</taxon>
        <taxon>Beejeyvirus bagaejinnorense</taxon>
        <taxon>Beejeyvirus BJ1</taxon>
    </lineage>
</organism>
<evidence type="ECO:0000313" key="3">
    <source>
        <dbReference type="Proteomes" id="UP000002272"/>
    </source>
</evidence>
<keyword evidence="3" id="KW-1185">Reference proteome</keyword>
<feature type="transmembrane region" description="Helical" evidence="1">
    <location>
        <begin position="12"/>
        <end position="34"/>
    </location>
</feature>
<keyword evidence="1" id="KW-1133">Transmembrane helix</keyword>
<keyword evidence="1" id="KW-0812">Transmembrane</keyword>
<evidence type="ECO:0000313" key="2">
    <source>
        <dbReference type="EMBL" id="CAL92425.1"/>
    </source>
</evidence>
<keyword evidence="1" id="KW-0472">Membrane</keyword>
<sequence length="37" mass="3711">MTPKTRRTAIIVGAALVSIGDGLGAVLVMAALMANVE</sequence>
<reference evidence="2 3" key="1">
    <citation type="journal article" date="2007" name="BMC Genomics">
        <title>Sequence analysis of an Archaeal virus isolated from a hypersaline lake in Inner Mongolia, China.</title>
        <authorList>
            <person name="Pagaling E."/>
            <person name="Haigh R."/>
            <person name="Grant W.D."/>
            <person name="Cowan D.A."/>
            <person name="Jones B.E."/>
            <person name="Ma Y."/>
            <person name="Ventosa A."/>
            <person name="Heaphy S."/>
        </authorList>
    </citation>
    <scope>NUCLEOTIDE SEQUENCE</scope>
</reference>
<proteinExistence type="predicted"/>
<dbReference type="EMBL" id="AM419438">
    <property type="protein sequence ID" value="CAL92425.1"/>
    <property type="molecule type" value="Genomic_DNA"/>
</dbReference>